<organism evidence="1 2">
    <name type="scientific">Trichomonascus ciferrii</name>
    <dbReference type="NCBI Taxonomy" id="44093"/>
    <lineage>
        <taxon>Eukaryota</taxon>
        <taxon>Fungi</taxon>
        <taxon>Dikarya</taxon>
        <taxon>Ascomycota</taxon>
        <taxon>Saccharomycotina</taxon>
        <taxon>Dipodascomycetes</taxon>
        <taxon>Dipodascales</taxon>
        <taxon>Trichomonascaceae</taxon>
        <taxon>Trichomonascus</taxon>
        <taxon>Trichomonascus ciferrii complex</taxon>
    </lineage>
</organism>
<dbReference type="VEuPathDB" id="FungiDB:TRICI_004880"/>
<dbReference type="AlphaFoldDB" id="A0A642V3J1"/>
<comment type="caution">
    <text evidence="1">The sequence shown here is derived from an EMBL/GenBank/DDBJ whole genome shotgun (WGS) entry which is preliminary data.</text>
</comment>
<dbReference type="EMBL" id="SWFS01000374">
    <property type="protein sequence ID" value="KAA8907873.1"/>
    <property type="molecule type" value="Genomic_DNA"/>
</dbReference>
<dbReference type="OrthoDB" id="4725912at2759"/>
<keyword evidence="2" id="KW-1185">Reference proteome</keyword>
<reference evidence="1" key="1">
    <citation type="journal article" date="2019" name="G3 (Bethesda)">
        <title>Genome Assemblies of Two Rare Opportunistic Yeast Pathogens: Diutina rugosa (syn. Candida rugosa) and Trichomonascus ciferrii (syn. Candida ciferrii).</title>
        <authorList>
            <person name="Mixao V."/>
            <person name="Saus E."/>
            <person name="Hansen A.P."/>
            <person name="Lass-Florl C."/>
            <person name="Gabaldon T."/>
        </authorList>
    </citation>
    <scope>NUCLEOTIDE SEQUENCE</scope>
    <source>
        <strain evidence="1">CBS 4856</strain>
    </source>
</reference>
<proteinExistence type="predicted"/>
<protein>
    <submittedName>
        <fullName evidence="1">Uncharacterized protein</fullName>
    </submittedName>
</protein>
<dbReference type="Proteomes" id="UP000761534">
    <property type="component" value="Unassembled WGS sequence"/>
</dbReference>
<evidence type="ECO:0000313" key="2">
    <source>
        <dbReference type="Proteomes" id="UP000761534"/>
    </source>
</evidence>
<evidence type="ECO:0000313" key="1">
    <source>
        <dbReference type="EMBL" id="KAA8907873.1"/>
    </source>
</evidence>
<accession>A0A642V3J1</accession>
<gene>
    <name evidence="1" type="ORF">TRICI_004880</name>
</gene>
<sequence>MCAFTLRRAPWDPNNIVVHAAGDPVDEPPLYSISVSRKEKPKVVMFYSWDATPADIIGNATFSESILSSSSYLTLRERSMKMKESFLGGEFSLAHTPTGPMKWKADLLSTSRMKLYDRSGKKLAKVDKPGSSGEKKLDLISDDPDLLELVLLTYFAALTLNKAFFEIFDEVVEGIFSFQ</sequence>
<name>A0A642V3J1_9ASCO</name>